<proteinExistence type="predicted"/>
<dbReference type="RefSeq" id="WP_343757911.1">
    <property type="nucleotide sequence ID" value="NZ_BAAACG010000001.1"/>
</dbReference>
<feature type="domain" description="Sensor histidine kinase NatK-like C-terminal" evidence="2">
    <location>
        <begin position="336"/>
        <end position="440"/>
    </location>
</feature>
<name>A0ABN1J8S7_9CLOT</name>
<dbReference type="Gene3D" id="3.30.565.10">
    <property type="entry name" value="Histidine kinase-like ATPase, C-terminal domain"/>
    <property type="match status" value="1"/>
</dbReference>
<keyword evidence="3" id="KW-0418">Kinase</keyword>
<dbReference type="GO" id="GO:0016301">
    <property type="term" value="F:kinase activity"/>
    <property type="evidence" value="ECO:0007669"/>
    <property type="project" value="UniProtKB-KW"/>
</dbReference>
<dbReference type="Proteomes" id="UP001501510">
    <property type="component" value="Unassembled WGS sequence"/>
</dbReference>
<keyword evidence="1" id="KW-1133">Transmembrane helix</keyword>
<evidence type="ECO:0000313" key="4">
    <source>
        <dbReference type="Proteomes" id="UP001501510"/>
    </source>
</evidence>
<dbReference type="EMBL" id="BAAACG010000001">
    <property type="protein sequence ID" value="GAA0732404.1"/>
    <property type="molecule type" value="Genomic_DNA"/>
</dbReference>
<dbReference type="PANTHER" id="PTHR40448">
    <property type="entry name" value="TWO-COMPONENT SENSOR HISTIDINE KINASE"/>
    <property type="match status" value="1"/>
</dbReference>
<dbReference type="SUPFAM" id="SSF55874">
    <property type="entry name" value="ATPase domain of HSP90 chaperone/DNA topoisomerase II/histidine kinase"/>
    <property type="match status" value="1"/>
</dbReference>
<keyword evidence="4" id="KW-1185">Reference proteome</keyword>
<evidence type="ECO:0000256" key="1">
    <source>
        <dbReference type="SAM" id="Phobius"/>
    </source>
</evidence>
<feature type="transmembrane region" description="Helical" evidence="1">
    <location>
        <begin position="6"/>
        <end position="26"/>
    </location>
</feature>
<keyword evidence="1" id="KW-0812">Transmembrane</keyword>
<dbReference type="PANTHER" id="PTHR40448:SF1">
    <property type="entry name" value="TWO-COMPONENT SENSOR HISTIDINE KINASE"/>
    <property type="match status" value="1"/>
</dbReference>
<feature type="transmembrane region" description="Helical" evidence="1">
    <location>
        <begin position="33"/>
        <end position="48"/>
    </location>
</feature>
<dbReference type="InterPro" id="IPR036890">
    <property type="entry name" value="HATPase_C_sf"/>
</dbReference>
<reference evidence="3 4" key="1">
    <citation type="journal article" date="2019" name="Int. J. Syst. Evol. Microbiol.">
        <title>The Global Catalogue of Microorganisms (GCM) 10K type strain sequencing project: providing services to taxonomists for standard genome sequencing and annotation.</title>
        <authorList>
            <consortium name="The Broad Institute Genomics Platform"/>
            <consortium name="The Broad Institute Genome Sequencing Center for Infectious Disease"/>
            <person name="Wu L."/>
            <person name="Ma J."/>
        </authorList>
    </citation>
    <scope>NUCLEOTIDE SEQUENCE [LARGE SCALE GENOMIC DNA]</scope>
    <source>
        <strain evidence="3 4">JCM 1407</strain>
    </source>
</reference>
<keyword evidence="1" id="KW-0472">Membrane</keyword>
<keyword evidence="3" id="KW-0808">Transferase</keyword>
<gene>
    <name evidence="3" type="ORF">GCM10008906_01940</name>
</gene>
<evidence type="ECO:0000313" key="3">
    <source>
        <dbReference type="EMBL" id="GAA0732404.1"/>
    </source>
</evidence>
<accession>A0ABN1J8S7</accession>
<dbReference type="InterPro" id="IPR032834">
    <property type="entry name" value="NatK-like_C"/>
</dbReference>
<feature type="transmembrane region" description="Helical" evidence="1">
    <location>
        <begin position="188"/>
        <end position="213"/>
    </location>
</feature>
<sequence length="447" mass="51522">MYLASIITAISTSFCMCFNAYMLNLVKISLKKTVIYSIIGSGLVFASINLNEKLILPTIIIFLLIALIINNKNFIRSIVTVTISITVISVLNVFIGVVLALTYRVDLDIINNIILKNIHICIIMWLFTYFIGILLSKFIGEMYKKYKIIQGKARNHKEIKTLVLINSLITIILVYAHTNILIEIKSKNLILIMTSLIFLSYLVLNVIITYFFFKNIKKEIEYEYNKDNLKTLKGYVNTIENINNDMRKFKHDYINILSTLNVYIENEDSDGIKSFFYNEVLPFKVNVTEKNQRLGLLKNIKIDALKGVLFSKIMKAYEMNVDLYLDISEEINRISMEYIDLSIIIGNLFDNAIEEAGKCTSPKIKFGIIRKEHSVIIVIINSCREDTPPIYKMFKEGFSTKGEDRGLGLSNIKSIINKKYDNAVLNTYIEKNEFKQELIIKFVEKNK</sequence>
<feature type="transmembrane region" description="Helical" evidence="1">
    <location>
        <begin position="117"/>
        <end position="140"/>
    </location>
</feature>
<feature type="transmembrane region" description="Helical" evidence="1">
    <location>
        <begin position="161"/>
        <end position="182"/>
    </location>
</feature>
<organism evidence="3 4">
    <name type="scientific">Clostridium oceanicum</name>
    <dbReference type="NCBI Taxonomy" id="1543"/>
    <lineage>
        <taxon>Bacteria</taxon>
        <taxon>Bacillati</taxon>
        <taxon>Bacillota</taxon>
        <taxon>Clostridia</taxon>
        <taxon>Eubacteriales</taxon>
        <taxon>Clostridiaceae</taxon>
        <taxon>Clostridium</taxon>
    </lineage>
</organism>
<evidence type="ECO:0000259" key="2">
    <source>
        <dbReference type="Pfam" id="PF14501"/>
    </source>
</evidence>
<protein>
    <submittedName>
        <fullName evidence="3">Sensor histidine kinase</fullName>
    </submittedName>
</protein>
<feature type="transmembrane region" description="Helical" evidence="1">
    <location>
        <begin position="78"/>
        <end position="105"/>
    </location>
</feature>
<feature type="transmembrane region" description="Helical" evidence="1">
    <location>
        <begin position="54"/>
        <end position="71"/>
    </location>
</feature>
<comment type="caution">
    <text evidence="3">The sequence shown here is derived from an EMBL/GenBank/DDBJ whole genome shotgun (WGS) entry which is preliminary data.</text>
</comment>
<dbReference type="Pfam" id="PF14501">
    <property type="entry name" value="HATPase_c_5"/>
    <property type="match status" value="1"/>
</dbReference>